<evidence type="ECO:0000313" key="8">
    <source>
        <dbReference type="Proteomes" id="UP001623330"/>
    </source>
</evidence>
<accession>A0ABR4NRM7</accession>
<dbReference type="InterPro" id="IPR007125">
    <property type="entry name" value="H2A/H2B/H3"/>
</dbReference>
<dbReference type="EMBL" id="JBEVYD010000008">
    <property type="protein sequence ID" value="KAL3230980.1"/>
    <property type="molecule type" value="Genomic_DNA"/>
</dbReference>
<evidence type="ECO:0000256" key="1">
    <source>
        <dbReference type="ARBA" id="ARBA00004286"/>
    </source>
</evidence>
<gene>
    <name evidence="7" type="ORF">RNJ44_00619</name>
</gene>
<evidence type="ECO:0000313" key="7">
    <source>
        <dbReference type="EMBL" id="KAL3230980.1"/>
    </source>
</evidence>
<dbReference type="CDD" id="cd22911">
    <property type="entry name" value="HFD_H3"/>
    <property type="match status" value="1"/>
</dbReference>
<name>A0ABR4NRM7_9SACH</name>
<evidence type="ECO:0000256" key="4">
    <source>
        <dbReference type="ARBA" id="ARBA00023269"/>
    </source>
</evidence>
<dbReference type="InterPro" id="IPR000164">
    <property type="entry name" value="Histone_H3/CENP-A"/>
</dbReference>
<evidence type="ECO:0000259" key="6">
    <source>
        <dbReference type="Pfam" id="PF00125"/>
    </source>
</evidence>
<dbReference type="PANTHER" id="PTHR45810">
    <property type="entry name" value="HISTONE H3.2"/>
    <property type="match status" value="1"/>
</dbReference>
<feature type="compositionally biased region" description="Basic and acidic residues" evidence="5">
    <location>
        <begin position="1"/>
        <end position="12"/>
    </location>
</feature>
<organism evidence="7 8">
    <name type="scientific">Nakaseomyces bracarensis</name>
    <dbReference type="NCBI Taxonomy" id="273131"/>
    <lineage>
        <taxon>Eukaryota</taxon>
        <taxon>Fungi</taxon>
        <taxon>Dikarya</taxon>
        <taxon>Ascomycota</taxon>
        <taxon>Saccharomycotina</taxon>
        <taxon>Saccharomycetes</taxon>
        <taxon>Saccharomycetales</taxon>
        <taxon>Saccharomycetaceae</taxon>
        <taxon>Nakaseomyces</taxon>
    </lineage>
</organism>
<dbReference type="SMART" id="SM00428">
    <property type="entry name" value="H3"/>
    <property type="match status" value="1"/>
</dbReference>
<comment type="subcellular location">
    <subcellularLocation>
        <location evidence="1">Chromosome</location>
    </subcellularLocation>
</comment>
<reference evidence="7 8" key="1">
    <citation type="submission" date="2024-05" db="EMBL/GenBank/DDBJ databases">
        <title>Long read based assembly of the Candida bracarensis genome reveals expanded adhesin content.</title>
        <authorList>
            <person name="Marcet-Houben M."/>
            <person name="Ksiezopolska E."/>
            <person name="Gabaldon T."/>
        </authorList>
    </citation>
    <scope>NUCLEOTIDE SEQUENCE [LARGE SCALE GENOMIC DNA]</scope>
    <source>
        <strain evidence="7 8">CBM6</strain>
    </source>
</reference>
<dbReference type="SUPFAM" id="SSF47113">
    <property type="entry name" value="Histone-fold"/>
    <property type="match status" value="1"/>
</dbReference>
<dbReference type="Pfam" id="PF00125">
    <property type="entry name" value="Histone"/>
    <property type="match status" value="1"/>
</dbReference>
<dbReference type="Gene3D" id="1.10.20.10">
    <property type="entry name" value="Histone, subunit A"/>
    <property type="match status" value="1"/>
</dbReference>
<dbReference type="Proteomes" id="UP001623330">
    <property type="component" value="Unassembled WGS sequence"/>
</dbReference>
<sequence length="246" mass="28460">MSLRQRQLDRDGWAPPRALAGSGIRNDLNIGDSEINNKALRLIQKTKQRRLLLHRSEDKKRYVSSVKQNQKVKPTDSSAHRVHQDTSRHTSESRFNGDDSFGLPEVENNIENPEEVRMTYSLDNYVRDKKKKKGHRVKVGKTMDLKRKISPSKLALYEIEKYQRSTALLIQKIPFAKLVKEVTEEFSDASQDLRWQSMAILALQEASEAYLVGLLEHTNLLALHAKRITIMKKDMQLARRIRGQFI</sequence>
<feature type="compositionally biased region" description="Polar residues" evidence="5">
    <location>
        <begin position="65"/>
        <end position="77"/>
    </location>
</feature>
<comment type="similarity">
    <text evidence="2">Belongs to the histone H3 family.</text>
</comment>
<proteinExistence type="inferred from homology"/>
<comment type="caution">
    <text evidence="7">The sequence shown here is derived from an EMBL/GenBank/DDBJ whole genome shotgun (WGS) entry which is preliminary data.</text>
</comment>
<keyword evidence="8" id="KW-1185">Reference proteome</keyword>
<keyword evidence="4" id="KW-0544">Nucleosome core</keyword>
<keyword evidence="3" id="KW-0158">Chromosome</keyword>
<evidence type="ECO:0000256" key="3">
    <source>
        <dbReference type="ARBA" id="ARBA00022454"/>
    </source>
</evidence>
<feature type="region of interest" description="Disordered" evidence="5">
    <location>
        <begin position="54"/>
        <end position="106"/>
    </location>
</feature>
<feature type="region of interest" description="Disordered" evidence="5">
    <location>
        <begin position="1"/>
        <end position="22"/>
    </location>
</feature>
<evidence type="ECO:0000256" key="5">
    <source>
        <dbReference type="SAM" id="MobiDB-lite"/>
    </source>
</evidence>
<evidence type="ECO:0000256" key="2">
    <source>
        <dbReference type="ARBA" id="ARBA00010343"/>
    </source>
</evidence>
<feature type="domain" description="Core Histone H2A/H2B/H3" evidence="6">
    <location>
        <begin position="152"/>
        <end position="241"/>
    </location>
</feature>
<dbReference type="PRINTS" id="PR00622">
    <property type="entry name" value="HISTONEH3"/>
</dbReference>
<keyword evidence="4" id="KW-0238">DNA-binding</keyword>
<dbReference type="InterPro" id="IPR009072">
    <property type="entry name" value="Histone-fold"/>
</dbReference>
<feature type="compositionally biased region" description="Basic and acidic residues" evidence="5">
    <location>
        <begin position="78"/>
        <end position="97"/>
    </location>
</feature>
<protein>
    <submittedName>
        <fullName evidence="7">Histone H3-like centromeric protein CSE4</fullName>
    </submittedName>
</protein>